<accession>A0A0F9EHV8</accession>
<reference evidence="2" key="1">
    <citation type="journal article" date="2015" name="Nature">
        <title>Complex archaea that bridge the gap between prokaryotes and eukaryotes.</title>
        <authorList>
            <person name="Spang A."/>
            <person name="Saw J.H."/>
            <person name="Jorgensen S.L."/>
            <person name="Zaremba-Niedzwiedzka K."/>
            <person name="Martijn J."/>
            <person name="Lind A.E."/>
            <person name="van Eijk R."/>
            <person name="Schleper C."/>
            <person name="Guy L."/>
            <person name="Ettema T.J."/>
        </authorList>
    </citation>
    <scope>NUCLEOTIDE SEQUENCE</scope>
</reference>
<protein>
    <submittedName>
        <fullName evidence="2">Uncharacterized protein</fullName>
    </submittedName>
</protein>
<evidence type="ECO:0000256" key="1">
    <source>
        <dbReference type="SAM" id="Phobius"/>
    </source>
</evidence>
<keyword evidence="1" id="KW-0472">Membrane</keyword>
<dbReference type="EMBL" id="LAZR01024920">
    <property type="protein sequence ID" value="KKL73564.1"/>
    <property type="molecule type" value="Genomic_DNA"/>
</dbReference>
<organism evidence="2">
    <name type="scientific">marine sediment metagenome</name>
    <dbReference type="NCBI Taxonomy" id="412755"/>
    <lineage>
        <taxon>unclassified sequences</taxon>
        <taxon>metagenomes</taxon>
        <taxon>ecological metagenomes</taxon>
    </lineage>
</organism>
<name>A0A0F9EHV8_9ZZZZ</name>
<comment type="caution">
    <text evidence="2">The sequence shown here is derived from an EMBL/GenBank/DDBJ whole genome shotgun (WGS) entry which is preliminary data.</text>
</comment>
<gene>
    <name evidence="2" type="ORF">LCGC14_2073620</name>
</gene>
<dbReference type="AlphaFoldDB" id="A0A0F9EHV8"/>
<keyword evidence="1" id="KW-0812">Transmembrane</keyword>
<keyword evidence="1" id="KW-1133">Transmembrane helix</keyword>
<feature type="transmembrane region" description="Helical" evidence="1">
    <location>
        <begin position="31"/>
        <end position="49"/>
    </location>
</feature>
<evidence type="ECO:0000313" key="2">
    <source>
        <dbReference type="EMBL" id="KKL73564.1"/>
    </source>
</evidence>
<feature type="transmembrane region" description="Helical" evidence="1">
    <location>
        <begin position="61"/>
        <end position="79"/>
    </location>
</feature>
<feature type="non-terminal residue" evidence="2">
    <location>
        <position position="96"/>
    </location>
</feature>
<sequence>MVLSTQKILDQEVNGNSFFNQLIKQLPVLRYSLYVIFPYILLQEFPNYIDHLQPITSEEKILSALLIISSLTTLGYLILRKLFYNTKKILIFSGSA</sequence>
<proteinExistence type="predicted"/>